<dbReference type="GO" id="GO:0005829">
    <property type="term" value="C:cytosol"/>
    <property type="evidence" value="ECO:0007669"/>
    <property type="project" value="TreeGrafter"/>
</dbReference>
<feature type="domain" description="HTH cro/C1-type" evidence="2">
    <location>
        <begin position="6"/>
        <end position="60"/>
    </location>
</feature>
<dbReference type="PANTHER" id="PTHR46797:SF1">
    <property type="entry name" value="METHYLPHOSPHONATE SYNTHASE"/>
    <property type="match status" value="1"/>
</dbReference>
<dbReference type="GO" id="GO:0003677">
    <property type="term" value="F:DNA binding"/>
    <property type="evidence" value="ECO:0007669"/>
    <property type="project" value="UniProtKB-KW"/>
</dbReference>
<dbReference type="InterPro" id="IPR010982">
    <property type="entry name" value="Lambda_DNA-bd_dom_sf"/>
</dbReference>
<dbReference type="GO" id="GO:0003700">
    <property type="term" value="F:DNA-binding transcription factor activity"/>
    <property type="evidence" value="ECO:0007669"/>
    <property type="project" value="TreeGrafter"/>
</dbReference>
<gene>
    <name evidence="3" type="ORF">ENL71_05635</name>
</gene>
<protein>
    <submittedName>
        <fullName evidence="3">XRE family transcriptional regulator</fullName>
    </submittedName>
</protein>
<dbReference type="Gene3D" id="1.10.260.40">
    <property type="entry name" value="lambda repressor-like DNA-binding domains"/>
    <property type="match status" value="1"/>
</dbReference>
<keyword evidence="1" id="KW-0238">DNA-binding</keyword>
<proteinExistence type="predicted"/>
<dbReference type="CDD" id="cd00093">
    <property type="entry name" value="HTH_XRE"/>
    <property type="match status" value="1"/>
</dbReference>
<name>A0A7C5V548_9FIRM</name>
<dbReference type="Pfam" id="PF01381">
    <property type="entry name" value="HTH_3"/>
    <property type="match status" value="1"/>
</dbReference>
<dbReference type="EMBL" id="DRUZ01000071">
    <property type="protein sequence ID" value="HHS01988.1"/>
    <property type="molecule type" value="Genomic_DNA"/>
</dbReference>
<evidence type="ECO:0000259" key="2">
    <source>
        <dbReference type="PROSITE" id="PS50943"/>
    </source>
</evidence>
<accession>A0A7C5V548</accession>
<sequence>MLGEKIKKLRQKKGLSQQKLSKLANVPQSTIWYIENGISSPTLKTLEKLARALEVPVHEFVDSQNK</sequence>
<dbReference type="PANTHER" id="PTHR46797">
    <property type="entry name" value="HTH-TYPE TRANSCRIPTIONAL REGULATOR"/>
    <property type="match status" value="1"/>
</dbReference>
<dbReference type="SUPFAM" id="SSF47413">
    <property type="entry name" value="lambda repressor-like DNA-binding domains"/>
    <property type="match status" value="1"/>
</dbReference>
<organism evidence="3">
    <name type="scientific">Caldicellulosiruptor owensensis</name>
    <dbReference type="NCBI Taxonomy" id="55205"/>
    <lineage>
        <taxon>Bacteria</taxon>
        <taxon>Bacillati</taxon>
        <taxon>Bacillota</taxon>
        <taxon>Bacillota incertae sedis</taxon>
        <taxon>Caldicellulosiruptorales</taxon>
        <taxon>Caldicellulosiruptoraceae</taxon>
        <taxon>Caldicellulosiruptor</taxon>
    </lineage>
</organism>
<reference evidence="3" key="1">
    <citation type="journal article" date="2020" name="mSystems">
        <title>Genome- and Community-Level Interaction Insights into Carbon Utilization and Element Cycling Functions of Hydrothermarchaeota in Hydrothermal Sediment.</title>
        <authorList>
            <person name="Zhou Z."/>
            <person name="Liu Y."/>
            <person name="Xu W."/>
            <person name="Pan J."/>
            <person name="Luo Z.H."/>
            <person name="Li M."/>
        </authorList>
    </citation>
    <scope>NUCLEOTIDE SEQUENCE [LARGE SCALE GENOMIC DNA]</scope>
    <source>
        <strain evidence="3">SpSt-102</strain>
    </source>
</reference>
<comment type="caution">
    <text evidence="3">The sequence shown here is derived from an EMBL/GenBank/DDBJ whole genome shotgun (WGS) entry which is preliminary data.</text>
</comment>
<evidence type="ECO:0000256" key="1">
    <source>
        <dbReference type="ARBA" id="ARBA00023125"/>
    </source>
</evidence>
<dbReference type="InterPro" id="IPR001387">
    <property type="entry name" value="Cro/C1-type_HTH"/>
</dbReference>
<evidence type="ECO:0000313" key="3">
    <source>
        <dbReference type="EMBL" id="HHS01988.1"/>
    </source>
</evidence>
<dbReference type="InterPro" id="IPR050807">
    <property type="entry name" value="TransReg_Diox_bact_type"/>
</dbReference>
<dbReference type="SMART" id="SM00530">
    <property type="entry name" value="HTH_XRE"/>
    <property type="match status" value="1"/>
</dbReference>
<dbReference type="PROSITE" id="PS50943">
    <property type="entry name" value="HTH_CROC1"/>
    <property type="match status" value="1"/>
</dbReference>
<dbReference type="AlphaFoldDB" id="A0A7C5V548"/>